<feature type="domain" description="Dermonecrotic toxin N-terminal" evidence="3">
    <location>
        <begin position="57"/>
        <end position="309"/>
    </location>
</feature>
<dbReference type="Pfam" id="PF20178">
    <property type="entry name" value="ToxA_N"/>
    <property type="match status" value="1"/>
</dbReference>
<evidence type="ECO:0000313" key="5">
    <source>
        <dbReference type="EMBL" id="MEJ5903737.1"/>
    </source>
</evidence>
<comment type="caution">
    <text evidence="5">The sequence shown here is derived from an EMBL/GenBank/DDBJ whole genome shotgun (WGS) entry which is preliminary data.</text>
</comment>
<organism evidence="5 6">
    <name type="scientific">Pseudomonas kermanshahensis</name>
    <dbReference type="NCBI Taxonomy" id="2745482"/>
    <lineage>
        <taxon>Bacteria</taxon>
        <taxon>Pseudomonadati</taxon>
        <taxon>Pseudomonadota</taxon>
        <taxon>Gammaproteobacteria</taxon>
        <taxon>Pseudomonadales</taxon>
        <taxon>Pseudomonadaceae</taxon>
        <taxon>Pseudomonas</taxon>
    </lineage>
</organism>
<keyword evidence="1" id="KW-0433">Leucine-rich repeat</keyword>
<evidence type="ECO:0000256" key="2">
    <source>
        <dbReference type="ARBA" id="ARBA00022737"/>
    </source>
</evidence>
<dbReference type="PROSITE" id="PS51450">
    <property type="entry name" value="LRR"/>
    <property type="match status" value="6"/>
</dbReference>
<dbReference type="SMART" id="SM00369">
    <property type="entry name" value="LRR_TYP"/>
    <property type="match status" value="10"/>
</dbReference>
<sequence>MPSPQPQPNAVDTLIASRLPAWLASASEDHLGKLRVSLQRQQRSQHRLAELFSRVTPLDAFAKTLLDQALSDRQLPALEVRQVTFRTTTTVPIASVGPGGLGKSVSEIAEVSLLTAALHNFSEHETPPSGAFQTSVIVDAQGQPQSLSPQAYVALCRSVDVGGRYQRHLESILLGPGDKGKQVETLLEDSARANLEADVRLAVLKGEIDERLYLQFLPVLSTVAVVDSDTTRLLPFDLRVLGKQLRGVLAFEARRGGLTSAPLEGVVLWVPDDPHGPLQRFATWDDLWLGLGRRCQAKGYPAFIQRFIGERDRCAFSRTLRRLLQARAGALPVQLDGRSQAIDRPLFPHLRKVRLDTLLDDARVLATPTAEADQAERERRMGDYASAGFDLLGLASLFVPVLGLPLLGIAALHIADEVYEGYADWKLGDREGALNHLWGVAENLVAGIAVASIGLVAGRLIERSAYVDGLVPVLKANDEVRLIDAQLPGYAVPQLGLAVGERTRLAGQLRLRTHLATYQVVEDAQGTGLRIQHPSRPNAYSPWLDSNGEGGWRHQLETPQHWQGATPLMQRLNSAWAALDPLTAEHVMHTTGFDEARLRRLHLEHAPAPARLHDALQRYQLHAQYPELHGDAFELHLSGLQRPLEAAEQLLKRDFPGLTPRCAREITQRVGPEEVERMIGTQRVPLALASEARWLLRDSRLDRACAGFYQAAAVNADTERLALGLLADAAPWAQTVRVELRNDSLSGDLLAHIGAEGATDVRYVLRRGQGYQALPALGGALPLGSENDSLFQALWWHLDEAQKQVLGEGGLTGEQLGHALAVRAAEQRERAASLLGMVKKAGVIRPPVRLGDGRLGYPLSGGDALRLPRGQVLTTADIQARQSIRAGLHQLFPHRPAQDVMWLALQLSQRPGRTVWAAFSELARQVERLDLSLRAWRGQATAVNYHRRQRVGQMIREAWEPHFYGPGGVDELIVRNEPVGNLPVLPADLHFGHLHRLCLSNIGLSALEGDFLGRFPQLRSLQLSGNRLTEVPGLGSLHRLISLDAQHNRLTTLEGVQHLSSLTQLIVNDNALTEVPGLATLTRLTRLDLRRNQLAALDGVQGLTLLTQLDLSDNLLSALPEHIHRLIRLQYLNLSNNQFTLLPAGIDRMVGLTQLELSGNRLSELPGTLSGLSRLLQLNLAENSISSVPAVIGNMPGLRVLNLRGNQLDAIPEGLERLRQLTELYLADNQIVIDVAGGQRLEAFSELRTLSLKGNPIGMIPPLRNLDHLRHLSLRSTGLREFPLAFLQRHTQVYVDLADNLIVELSERALGWMRQHPNRLNLNNNPLDEQDLARWRAAWAQFDTLSQRG</sequence>
<evidence type="ECO:0000313" key="6">
    <source>
        <dbReference type="Proteomes" id="UP001377692"/>
    </source>
</evidence>
<dbReference type="InterPro" id="IPR001611">
    <property type="entry name" value="Leu-rich_rpt"/>
</dbReference>
<gene>
    <name evidence="5" type="ORF">V7V80_03475</name>
</gene>
<dbReference type="SUPFAM" id="SSF52058">
    <property type="entry name" value="L domain-like"/>
    <property type="match status" value="1"/>
</dbReference>
<evidence type="ECO:0000256" key="1">
    <source>
        <dbReference type="ARBA" id="ARBA00022614"/>
    </source>
</evidence>
<accession>A0ABU8R1N5</accession>
<dbReference type="EMBL" id="JBBHLD010000002">
    <property type="protein sequence ID" value="MEJ5903737.1"/>
    <property type="molecule type" value="Genomic_DNA"/>
</dbReference>
<dbReference type="InterPro" id="IPR046673">
    <property type="entry name" value="ToxA_N"/>
</dbReference>
<proteinExistence type="predicted"/>
<dbReference type="InterPro" id="IPR050216">
    <property type="entry name" value="LRR_domain-containing"/>
</dbReference>
<dbReference type="Pfam" id="PF23598">
    <property type="entry name" value="LRR_14"/>
    <property type="match status" value="1"/>
</dbReference>
<dbReference type="InterPro" id="IPR025875">
    <property type="entry name" value="Leu-rich_rpt_4"/>
</dbReference>
<evidence type="ECO:0000259" key="4">
    <source>
        <dbReference type="Pfam" id="PF23598"/>
    </source>
</evidence>
<feature type="domain" description="Disease resistance R13L4/SHOC-2-like LRR" evidence="4">
    <location>
        <begin position="1121"/>
        <end position="1224"/>
    </location>
</feature>
<dbReference type="InterPro" id="IPR032675">
    <property type="entry name" value="LRR_dom_sf"/>
</dbReference>
<dbReference type="RefSeq" id="WP_339548484.1">
    <property type="nucleotide sequence ID" value="NZ_JBBHLD010000002.1"/>
</dbReference>
<reference evidence="5 6" key="1">
    <citation type="submission" date="2024-02" db="EMBL/GenBank/DDBJ databases">
        <title>Identification of pathogenicity and growth-promoting functions of Pseudomonas putida variants.</title>
        <authorList>
            <person name="Sun J."/>
        </authorList>
    </citation>
    <scope>NUCLEOTIDE SEQUENCE [LARGE SCALE GENOMIC DNA]</scope>
    <source>
        <strain evidence="5 6">A04</strain>
    </source>
</reference>
<dbReference type="SMART" id="SM00364">
    <property type="entry name" value="LRR_BAC"/>
    <property type="match status" value="8"/>
</dbReference>
<dbReference type="SMART" id="SM00365">
    <property type="entry name" value="LRR_SD22"/>
    <property type="match status" value="7"/>
</dbReference>
<dbReference type="Gene3D" id="3.80.10.10">
    <property type="entry name" value="Ribonuclease Inhibitor"/>
    <property type="match status" value="3"/>
</dbReference>
<dbReference type="Proteomes" id="UP001377692">
    <property type="component" value="Unassembled WGS sequence"/>
</dbReference>
<evidence type="ECO:0000259" key="3">
    <source>
        <dbReference type="Pfam" id="PF20178"/>
    </source>
</evidence>
<dbReference type="Pfam" id="PF12799">
    <property type="entry name" value="LRR_4"/>
    <property type="match status" value="1"/>
</dbReference>
<name>A0ABU8R1N5_9PSED</name>
<keyword evidence="2" id="KW-0677">Repeat</keyword>
<keyword evidence="6" id="KW-1185">Reference proteome</keyword>
<dbReference type="InterPro" id="IPR055414">
    <property type="entry name" value="LRR_R13L4/SHOC2-like"/>
</dbReference>
<protein>
    <submittedName>
        <fullName evidence="5">Leucine-rich repeat domain-containing protein</fullName>
    </submittedName>
</protein>
<dbReference type="InterPro" id="IPR003591">
    <property type="entry name" value="Leu-rich_rpt_typical-subtyp"/>
</dbReference>
<dbReference type="PANTHER" id="PTHR48051:SF1">
    <property type="entry name" value="RAS SUPPRESSOR PROTEIN 1"/>
    <property type="match status" value="1"/>
</dbReference>
<dbReference type="PANTHER" id="PTHR48051">
    <property type="match status" value="1"/>
</dbReference>